<dbReference type="InterPro" id="IPR011050">
    <property type="entry name" value="Pectin_lyase_fold/virulence"/>
</dbReference>
<evidence type="ECO:0000256" key="2">
    <source>
        <dbReference type="ARBA" id="ARBA00022525"/>
    </source>
</evidence>
<sequence>MNFLQSHPRWDSSLKSEPTLATVLKALNAPDPAVPPFAQTITTVAGLSAISSGGIYYLNGDFVLNAPLNIRSNTTVYLRGSLMLKNQPMVDGWATNAVVDISGVNIRLIGLGNAEIISDHTASGFWVYDATNVLIEGFDIASTEQAFTARWNVNSAVFRNNYCHKLSHRGVHTVAGGDSGHIVIKHNFIDWASDGYDFDYVSTNSIAFENVIVGTSRWVGYMEEGTQSSRSVCNLGVMAKWFGESYMMGICDNGTTRRTFELTDRLTENNYLVKNVVYGPTVAYTGRADYWALPGGGDIAADAFGPIYMWGNTGYNYASQTGYIDYSGHPNLQPGVPKIADPNAPEVNAYIQQTLAVIEAVEETVGVPRNLSAEADTFVWDAAPTTNYGTTTRLLVKDVYGPGYDRVAYLRFPLDSMTSLVKTATLKLRVVQVGGEGVGDRTVEVRQLIDDTWTENGVTWNNRPLSTGALIATITDASIVGQTYSVDVTDYVNARYFAGEKVSFVLVQPASIGKGAHFGSWEDPVAEPILELQ</sequence>
<dbReference type="Proteomes" id="UP001324993">
    <property type="component" value="Chromosome"/>
</dbReference>
<dbReference type="EMBL" id="CP138858">
    <property type="protein sequence ID" value="WPJ95107.1"/>
    <property type="molecule type" value="Genomic_DNA"/>
</dbReference>
<dbReference type="SUPFAM" id="SSF51126">
    <property type="entry name" value="Pectin lyase-like"/>
    <property type="match status" value="1"/>
</dbReference>
<dbReference type="InterPro" id="IPR012334">
    <property type="entry name" value="Pectin_lyas_fold"/>
</dbReference>
<dbReference type="InterPro" id="IPR055372">
    <property type="entry name" value="CBM96"/>
</dbReference>
<evidence type="ECO:0000259" key="4">
    <source>
        <dbReference type="Pfam" id="PF24517"/>
    </source>
</evidence>
<dbReference type="NCBIfam" id="NF033679">
    <property type="entry name" value="DNRLRE_dom"/>
    <property type="match status" value="1"/>
</dbReference>
<evidence type="ECO:0000256" key="1">
    <source>
        <dbReference type="ARBA" id="ARBA00004613"/>
    </source>
</evidence>
<comment type="subcellular location">
    <subcellularLocation>
        <location evidence="1">Secreted</location>
    </subcellularLocation>
</comment>
<evidence type="ECO:0000313" key="6">
    <source>
        <dbReference type="Proteomes" id="UP001324993"/>
    </source>
</evidence>
<reference evidence="5 6" key="1">
    <citation type="submission" date="2023-11" db="EMBL/GenBank/DDBJ databases">
        <title>Coraliomargarita sp. nov., isolated from marine algae.</title>
        <authorList>
            <person name="Lee J.K."/>
            <person name="Baek J.H."/>
            <person name="Kim J.M."/>
            <person name="Choi D.G."/>
            <person name="Jeon C.O."/>
        </authorList>
    </citation>
    <scope>NUCLEOTIDE SEQUENCE [LARGE SCALE GENOMIC DNA]</scope>
    <source>
        <strain evidence="5 6">J2-16</strain>
    </source>
</reference>
<organism evidence="5 6">
    <name type="scientific">Coraliomargarita algicola</name>
    <dbReference type="NCBI Taxonomy" id="3092156"/>
    <lineage>
        <taxon>Bacteria</taxon>
        <taxon>Pseudomonadati</taxon>
        <taxon>Verrucomicrobiota</taxon>
        <taxon>Opitutia</taxon>
        <taxon>Puniceicoccales</taxon>
        <taxon>Coraliomargaritaceae</taxon>
        <taxon>Coraliomargarita</taxon>
    </lineage>
</organism>
<feature type="domain" description="Carbohydrate-binding module family 96" evidence="4">
    <location>
        <begin position="370"/>
        <end position="532"/>
    </location>
</feature>
<protein>
    <submittedName>
        <fullName evidence="5">DNRLRE domain-containing protein</fullName>
    </submittedName>
</protein>
<keyword evidence="3" id="KW-0732">Signal</keyword>
<proteinExistence type="predicted"/>
<accession>A0ABZ0RJL3</accession>
<evidence type="ECO:0000256" key="3">
    <source>
        <dbReference type="ARBA" id="ARBA00022729"/>
    </source>
</evidence>
<keyword evidence="2" id="KW-0964">Secreted</keyword>
<gene>
    <name evidence="5" type="ORF">SH580_16910</name>
</gene>
<name>A0ABZ0RJL3_9BACT</name>
<dbReference type="RefSeq" id="WP_319832001.1">
    <property type="nucleotide sequence ID" value="NZ_CP138858.1"/>
</dbReference>
<evidence type="ECO:0000313" key="5">
    <source>
        <dbReference type="EMBL" id="WPJ95107.1"/>
    </source>
</evidence>
<dbReference type="Pfam" id="PF24517">
    <property type="entry name" value="CBM96"/>
    <property type="match status" value="1"/>
</dbReference>
<dbReference type="Gene3D" id="2.160.20.10">
    <property type="entry name" value="Single-stranded right-handed beta-helix, Pectin lyase-like"/>
    <property type="match status" value="1"/>
</dbReference>
<keyword evidence="6" id="KW-1185">Reference proteome</keyword>